<dbReference type="InterPro" id="IPR057326">
    <property type="entry name" value="KR_dom"/>
</dbReference>
<protein>
    <submittedName>
        <fullName evidence="4">SDR family NAD(P)-dependent oxidoreductase</fullName>
    </submittedName>
</protein>
<sequence length="249" mass="24498">MSSTPPNPPDLVSRPAVVVGGNSGIGLEVVRRAAVTAASVTVVDLPDRPSAGLAALGGRVRYLRGDVLDPGSLERCFAAAAEDGPVGSVFVSAGVTLPGSLLDVSAEAAQRCLLINLMGSVNTLKAAAGSLAPDASVVLCASVAAYTGGGYVGGSVYGASKAGVIGLTRGAARELAGRGVRVNCVAPGATTTGMVGDDPGVIERLSAKTLLNRLAAPSDIAASVLFLWSSAASYLTGATIDVNGGSHLG</sequence>
<dbReference type="RefSeq" id="WP_345642239.1">
    <property type="nucleotide sequence ID" value="NZ_BAABEP010000005.1"/>
</dbReference>
<dbReference type="Proteomes" id="UP001499884">
    <property type="component" value="Unassembled WGS sequence"/>
</dbReference>
<evidence type="ECO:0000313" key="4">
    <source>
        <dbReference type="EMBL" id="GAA3716186.1"/>
    </source>
</evidence>
<dbReference type="PANTHER" id="PTHR43477">
    <property type="entry name" value="DIHYDROANTICAPSIN 7-DEHYDROGENASE"/>
    <property type="match status" value="1"/>
</dbReference>
<comment type="similarity">
    <text evidence="1">Belongs to the short-chain dehydrogenases/reductases (SDR) family.</text>
</comment>
<evidence type="ECO:0000313" key="5">
    <source>
        <dbReference type="Proteomes" id="UP001499884"/>
    </source>
</evidence>
<dbReference type="InterPro" id="IPR051122">
    <property type="entry name" value="SDR_DHRS6-like"/>
</dbReference>
<gene>
    <name evidence="4" type="ORF">GCM10023082_12320</name>
</gene>
<dbReference type="Pfam" id="PF13561">
    <property type="entry name" value="adh_short_C2"/>
    <property type="match status" value="1"/>
</dbReference>
<dbReference type="EMBL" id="BAABEP010000005">
    <property type="protein sequence ID" value="GAA3716186.1"/>
    <property type="molecule type" value="Genomic_DNA"/>
</dbReference>
<dbReference type="InterPro" id="IPR002347">
    <property type="entry name" value="SDR_fam"/>
</dbReference>
<dbReference type="InterPro" id="IPR036291">
    <property type="entry name" value="NAD(P)-bd_dom_sf"/>
</dbReference>
<comment type="caution">
    <text evidence="4">The sequence shown here is derived from an EMBL/GenBank/DDBJ whole genome shotgun (WGS) entry which is preliminary data.</text>
</comment>
<evidence type="ECO:0000256" key="1">
    <source>
        <dbReference type="ARBA" id="ARBA00006484"/>
    </source>
</evidence>
<dbReference type="SUPFAM" id="SSF51735">
    <property type="entry name" value="NAD(P)-binding Rossmann-fold domains"/>
    <property type="match status" value="1"/>
</dbReference>
<dbReference type="SMART" id="SM00822">
    <property type="entry name" value="PKS_KR"/>
    <property type="match status" value="1"/>
</dbReference>
<organism evidence="4 5">
    <name type="scientific">Streptomyces tremellae</name>
    <dbReference type="NCBI Taxonomy" id="1124239"/>
    <lineage>
        <taxon>Bacteria</taxon>
        <taxon>Bacillati</taxon>
        <taxon>Actinomycetota</taxon>
        <taxon>Actinomycetes</taxon>
        <taxon>Kitasatosporales</taxon>
        <taxon>Streptomycetaceae</taxon>
        <taxon>Streptomyces</taxon>
    </lineage>
</organism>
<dbReference type="PROSITE" id="PS00061">
    <property type="entry name" value="ADH_SHORT"/>
    <property type="match status" value="1"/>
</dbReference>
<dbReference type="InterPro" id="IPR020904">
    <property type="entry name" value="Sc_DH/Rdtase_CS"/>
</dbReference>
<dbReference type="CDD" id="cd05233">
    <property type="entry name" value="SDR_c"/>
    <property type="match status" value="1"/>
</dbReference>
<dbReference type="Gene3D" id="3.40.50.720">
    <property type="entry name" value="NAD(P)-binding Rossmann-like Domain"/>
    <property type="match status" value="1"/>
</dbReference>
<dbReference type="PANTHER" id="PTHR43477:SF1">
    <property type="entry name" value="DIHYDROANTICAPSIN 7-DEHYDROGENASE"/>
    <property type="match status" value="1"/>
</dbReference>
<accession>A0ABP7EBT9</accession>
<evidence type="ECO:0000256" key="2">
    <source>
        <dbReference type="ARBA" id="ARBA00023002"/>
    </source>
</evidence>
<dbReference type="PRINTS" id="PR00081">
    <property type="entry name" value="GDHRDH"/>
</dbReference>
<feature type="domain" description="Ketoreductase" evidence="3">
    <location>
        <begin position="14"/>
        <end position="198"/>
    </location>
</feature>
<evidence type="ECO:0000259" key="3">
    <source>
        <dbReference type="SMART" id="SM00822"/>
    </source>
</evidence>
<keyword evidence="5" id="KW-1185">Reference proteome</keyword>
<proteinExistence type="inferred from homology"/>
<keyword evidence="2" id="KW-0560">Oxidoreductase</keyword>
<reference evidence="5" key="1">
    <citation type="journal article" date="2019" name="Int. J. Syst. Evol. Microbiol.">
        <title>The Global Catalogue of Microorganisms (GCM) 10K type strain sequencing project: providing services to taxonomists for standard genome sequencing and annotation.</title>
        <authorList>
            <consortium name="The Broad Institute Genomics Platform"/>
            <consortium name="The Broad Institute Genome Sequencing Center for Infectious Disease"/>
            <person name="Wu L."/>
            <person name="Ma J."/>
        </authorList>
    </citation>
    <scope>NUCLEOTIDE SEQUENCE [LARGE SCALE GENOMIC DNA]</scope>
    <source>
        <strain evidence="5">JCM 30846</strain>
    </source>
</reference>
<name>A0ABP7EBT9_9ACTN</name>